<dbReference type="EMBL" id="BMVU01000044">
    <property type="protein sequence ID" value="GGY00951.1"/>
    <property type="molecule type" value="Genomic_DNA"/>
</dbReference>
<comment type="caution">
    <text evidence="2">The sequence shown here is derived from an EMBL/GenBank/DDBJ whole genome shotgun (WGS) entry which is preliminary data.</text>
</comment>
<name>A0A918NWI0_9ACTN</name>
<reference evidence="2" key="2">
    <citation type="submission" date="2020-09" db="EMBL/GenBank/DDBJ databases">
        <authorList>
            <person name="Sun Q."/>
            <person name="Ohkuma M."/>
        </authorList>
    </citation>
    <scope>NUCLEOTIDE SEQUENCE</scope>
    <source>
        <strain evidence="2">JCM 4790</strain>
    </source>
</reference>
<organism evidence="2 3">
    <name type="scientific">Streptomyces minutiscleroticus</name>
    <dbReference type="NCBI Taxonomy" id="68238"/>
    <lineage>
        <taxon>Bacteria</taxon>
        <taxon>Bacillati</taxon>
        <taxon>Actinomycetota</taxon>
        <taxon>Actinomycetes</taxon>
        <taxon>Kitasatosporales</taxon>
        <taxon>Streptomycetaceae</taxon>
        <taxon>Streptomyces</taxon>
    </lineage>
</organism>
<gene>
    <name evidence="2" type="ORF">GCM10010358_63630</name>
</gene>
<dbReference type="Proteomes" id="UP000619244">
    <property type="component" value="Unassembled WGS sequence"/>
</dbReference>
<feature type="region of interest" description="Disordered" evidence="1">
    <location>
        <begin position="25"/>
        <end position="56"/>
    </location>
</feature>
<protein>
    <submittedName>
        <fullName evidence="2">Uncharacterized protein</fullName>
    </submittedName>
</protein>
<feature type="region of interest" description="Disordered" evidence="1">
    <location>
        <begin position="97"/>
        <end position="122"/>
    </location>
</feature>
<evidence type="ECO:0000313" key="2">
    <source>
        <dbReference type="EMBL" id="GGY00951.1"/>
    </source>
</evidence>
<keyword evidence="3" id="KW-1185">Reference proteome</keyword>
<proteinExistence type="predicted"/>
<sequence length="122" mass="13843">MRSHHGWYRHITRSMPAAAFLAVQDADARRAPEPPAATERGGLQNDLDDRPAPVGFSTYGMRRLVVPVQPQPPRTERIRHGPAWSYWRRCHRAVARARHRRHHDHGAARPPPRTAAAQSISN</sequence>
<dbReference type="AlphaFoldDB" id="A0A918NWI0"/>
<reference evidence="2" key="1">
    <citation type="journal article" date="2014" name="Int. J. Syst. Evol. Microbiol.">
        <title>Complete genome sequence of Corynebacterium casei LMG S-19264T (=DSM 44701T), isolated from a smear-ripened cheese.</title>
        <authorList>
            <consortium name="US DOE Joint Genome Institute (JGI-PGF)"/>
            <person name="Walter F."/>
            <person name="Albersmeier A."/>
            <person name="Kalinowski J."/>
            <person name="Ruckert C."/>
        </authorList>
    </citation>
    <scope>NUCLEOTIDE SEQUENCE</scope>
    <source>
        <strain evidence="2">JCM 4790</strain>
    </source>
</reference>
<accession>A0A918NWI0</accession>
<evidence type="ECO:0000256" key="1">
    <source>
        <dbReference type="SAM" id="MobiDB-lite"/>
    </source>
</evidence>
<evidence type="ECO:0000313" key="3">
    <source>
        <dbReference type="Proteomes" id="UP000619244"/>
    </source>
</evidence>